<name>A0ABM7NTN6_9VIRU</name>
<organism evidence="2 3">
    <name type="scientific">Cotonvirus japonicus</name>
    <dbReference type="NCBI Taxonomy" id="2811091"/>
    <lineage>
        <taxon>Viruses</taxon>
        <taxon>Varidnaviria</taxon>
        <taxon>Bamfordvirae</taxon>
        <taxon>Nucleocytoviricota</taxon>
        <taxon>Megaviricetes</taxon>
        <taxon>Imitervirales</taxon>
        <taxon>Mimiviridae</taxon>
        <taxon>Megamimivirinae</taxon>
        <taxon>Cotonvirus</taxon>
        <taxon>Cotonvirus japonicum</taxon>
    </lineage>
</organism>
<evidence type="ECO:0000256" key="1">
    <source>
        <dbReference type="SAM" id="MobiDB-lite"/>
    </source>
</evidence>
<accession>A0ABM7NTN6</accession>
<dbReference type="RefSeq" id="YP_010842143.1">
    <property type="nucleotide sequence ID" value="NC_079139.1"/>
</dbReference>
<protein>
    <submittedName>
        <fullName evidence="2">ORFan</fullName>
    </submittedName>
</protein>
<dbReference type="EMBL" id="AP024483">
    <property type="protein sequence ID" value="BCS83535.1"/>
    <property type="molecule type" value="Genomic_DNA"/>
</dbReference>
<evidence type="ECO:0000313" key="3">
    <source>
        <dbReference type="Proteomes" id="UP001321479"/>
    </source>
</evidence>
<reference evidence="2 3" key="1">
    <citation type="submission" date="2021-02" db="EMBL/GenBank/DDBJ databases">
        <title>Cotonvirus japonicus, which uses Golgi apparatus of host cells for its virion factory, phylogenetically links tailed tupanvirus and icosahedral mimivirus.</title>
        <authorList>
            <person name="Takahashi H."/>
            <person name="Fukaya S."/>
            <person name="Song C."/>
            <person name="Murata K."/>
            <person name="Takemura M."/>
        </authorList>
    </citation>
    <scope>NUCLEOTIDE SEQUENCE [LARGE SCALE GENOMIC DNA]</scope>
</reference>
<keyword evidence="3" id="KW-1185">Reference proteome</keyword>
<feature type="compositionally biased region" description="Low complexity" evidence="1">
    <location>
        <begin position="178"/>
        <end position="190"/>
    </location>
</feature>
<dbReference type="Proteomes" id="UP001321479">
    <property type="component" value="Segment"/>
</dbReference>
<sequence length="238" mass="26510">MEDLLSKLNAGDMDSLGPLMKLLGITTVYKKYDTLMTSKEENIAKLTKRFNKILSQTIIYDQKRDHYFEKLKLMNPFKLDSSSGNDENKYEKNKKKFIECMYICCYLDNIRSEYESDISEIKNSICKNVDKIMDHPINSNFDSDSDSDSYSGSGSDFNSDSNSDSGSNSDSDSDSNSDSDSGSGSGSDSDSNSDSDSDSDSDSNSAIDFINSDIDFVNSDIDFVNSDNTKNLNINIEI</sequence>
<feature type="region of interest" description="Disordered" evidence="1">
    <location>
        <begin position="137"/>
        <end position="207"/>
    </location>
</feature>
<feature type="compositionally biased region" description="Acidic residues" evidence="1">
    <location>
        <begin position="191"/>
        <end position="201"/>
    </location>
</feature>
<dbReference type="GeneID" id="80558740"/>
<proteinExistence type="predicted"/>
<feature type="compositionally biased region" description="Low complexity" evidence="1">
    <location>
        <begin position="137"/>
        <end position="170"/>
    </location>
</feature>
<evidence type="ECO:0000313" key="2">
    <source>
        <dbReference type="EMBL" id="BCS83535.1"/>
    </source>
</evidence>